<evidence type="ECO:0000256" key="1">
    <source>
        <dbReference type="ARBA" id="ARBA00004651"/>
    </source>
</evidence>
<organism evidence="7 8">
    <name type="scientific">Anaerohalosphaera lusitana</name>
    <dbReference type="NCBI Taxonomy" id="1936003"/>
    <lineage>
        <taxon>Bacteria</taxon>
        <taxon>Pseudomonadati</taxon>
        <taxon>Planctomycetota</taxon>
        <taxon>Phycisphaerae</taxon>
        <taxon>Sedimentisphaerales</taxon>
        <taxon>Anaerohalosphaeraceae</taxon>
        <taxon>Anaerohalosphaera</taxon>
    </lineage>
</organism>
<feature type="transmembrane region" description="Helical" evidence="6">
    <location>
        <begin position="163"/>
        <end position="192"/>
    </location>
</feature>
<feature type="transmembrane region" description="Helical" evidence="6">
    <location>
        <begin position="347"/>
        <end position="367"/>
    </location>
</feature>
<feature type="transmembrane region" description="Helical" evidence="6">
    <location>
        <begin position="379"/>
        <end position="399"/>
    </location>
</feature>
<evidence type="ECO:0000256" key="5">
    <source>
        <dbReference type="ARBA" id="ARBA00023136"/>
    </source>
</evidence>
<feature type="transmembrane region" description="Helical" evidence="6">
    <location>
        <begin position="130"/>
        <end position="151"/>
    </location>
</feature>
<dbReference type="STRING" id="1936003.STSP2_03544"/>
<dbReference type="Pfam" id="PF01943">
    <property type="entry name" value="Polysacc_synt"/>
    <property type="match status" value="1"/>
</dbReference>
<evidence type="ECO:0000256" key="4">
    <source>
        <dbReference type="ARBA" id="ARBA00022989"/>
    </source>
</evidence>
<dbReference type="GO" id="GO:0005886">
    <property type="term" value="C:plasma membrane"/>
    <property type="evidence" value="ECO:0007669"/>
    <property type="project" value="UniProtKB-SubCell"/>
</dbReference>
<accession>A0A1U9NRK5</accession>
<feature type="transmembrane region" description="Helical" evidence="6">
    <location>
        <begin position="223"/>
        <end position="244"/>
    </location>
</feature>
<dbReference type="PANTHER" id="PTHR30250:SF26">
    <property type="entry name" value="PSMA PROTEIN"/>
    <property type="match status" value="1"/>
</dbReference>
<dbReference type="Proteomes" id="UP000189674">
    <property type="component" value="Chromosome"/>
</dbReference>
<name>A0A1U9NRK5_9BACT</name>
<dbReference type="KEGG" id="alus:STSP2_03544"/>
<feature type="transmembrane region" description="Helical" evidence="6">
    <location>
        <begin position="311"/>
        <end position="335"/>
    </location>
</feature>
<feature type="transmembrane region" description="Helical" evidence="6">
    <location>
        <begin position="405"/>
        <end position="432"/>
    </location>
</feature>
<dbReference type="AlphaFoldDB" id="A0A1U9NRK5"/>
<dbReference type="OrthoDB" id="580892at2"/>
<keyword evidence="4 6" id="KW-1133">Transmembrane helix</keyword>
<comment type="subcellular location">
    <subcellularLocation>
        <location evidence="1">Cell membrane</location>
        <topology evidence="1">Multi-pass membrane protein</topology>
    </subcellularLocation>
</comment>
<dbReference type="EMBL" id="CP019791">
    <property type="protein sequence ID" value="AQT70338.1"/>
    <property type="molecule type" value="Genomic_DNA"/>
</dbReference>
<feature type="transmembrane region" description="Helical" evidence="6">
    <location>
        <begin position="40"/>
        <end position="58"/>
    </location>
</feature>
<protein>
    <submittedName>
        <fullName evidence="7">Putative membrane protein EpsK</fullName>
    </submittedName>
</protein>
<evidence type="ECO:0000256" key="6">
    <source>
        <dbReference type="SAM" id="Phobius"/>
    </source>
</evidence>
<feature type="transmembrane region" description="Helical" evidence="6">
    <location>
        <begin position="12"/>
        <end position="34"/>
    </location>
</feature>
<keyword evidence="3 6" id="KW-0812">Transmembrane</keyword>
<feature type="transmembrane region" description="Helical" evidence="6">
    <location>
        <begin position="444"/>
        <end position="466"/>
    </location>
</feature>
<evidence type="ECO:0000313" key="7">
    <source>
        <dbReference type="EMBL" id="AQT70338.1"/>
    </source>
</evidence>
<gene>
    <name evidence="7" type="primary">epsK_2</name>
    <name evidence="7" type="ORF">STSP2_03544</name>
</gene>
<evidence type="ECO:0000313" key="8">
    <source>
        <dbReference type="Proteomes" id="UP000189674"/>
    </source>
</evidence>
<keyword evidence="5 6" id="KW-0472">Membrane</keyword>
<dbReference type="RefSeq" id="WP_146663932.1">
    <property type="nucleotide sequence ID" value="NZ_CP019791.1"/>
</dbReference>
<reference evidence="8" key="1">
    <citation type="submission" date="2017-02" db="EMBL/GenBank/DDBJ databases">
        <title>Comparative genomics and description of representatives of a novel lineage of planctomycetes thriving in anoxic sediments.</title>
        <authorList>
            <person name="Spring S."/>
            <person name="Bunk B."/>
            <person name="Sproer C."/>
        </authorList>
    </citation>
    <scope>NUCLEOTIDE SEQUENCE [LARGE SCALE GENOMIC DNA]</scope>
    <source>
        <strain evidence="8">ST-NAGAB-D1</strain>
    </source>
</reference>
<dbReference type="PANTHER" id="PTHR30250">
    <property type="entry name" value="PST FAMILY PREDICTED COLANIC ACID TRANSPORTER"/>
    <property type="match status" value="1"/>
</dbReference>
<feature type="transmembrane region" description="Helical" evidence="6">
    <location>
        <begin position="89"/>
        <end position="110"/>
    </location>
</feature>
<feature type="transmembrane region" description="Helical" evidence="6">
    <location>
        <begin position="472"/>
        <end position="493"/>
    </location>
</feature>
<evidence type="ECO:0000256" key="2">
    <source>
        <dbReference type="ARBA" id="ARBA00022475"/>
    </source>
</evidence>
<dbReference type="InterPro" id="IPR050833">
    <property type="entry name" value="Poly_Biosynth_Transport"/>
</dbReference>
<proteinExistence type="predicted"/>
<dbReference type="InterPro" id="IPR002797">
    <property type="entry name" value="Polysacc_synth"/>
</dbReference>
<sequence>MNQRNRLVINVITNYATFLLYGVANVFLVGYVVRQIGKEAFGLVSLVLSLTVFVDLFGRGICQALTKYVAAETGKENSRSITDYVTSSTVWFIFAGILGGSIVYVLSFFAGDWFEIPGDQLHTAKIALQLMALKVIVCFPFSSFQGVLWGYQRYDLTNLARSVAVLFRVLGTVICFEFFTAGVIPLVVVSILSFVVERVIWTLSSIKVAGGLHFNLNSFSLRALYVLAGFGSLMLIIQIANLLGYEVVKWVVGAELSVIDVGSYTIIATMVAFVGSLVRSIANVLVPATSRLDSLSQHDAKVRLAQTATKYSMIVAVGFCVVPVFFLKPLFLYWLGSEYSGRYLDSLVLAALVLLIGQLFISSALCVLQMLTGVGKVKIPAIVTLTWALGGIISVWSYLHWIYASLFAVVVGITIARVIGSMIHLTYGMYVLKIDKKLFISKSIVRPVIAGIFACGVGWLCSIYANFQDWKILVACVLFVATTYVFMTWLFVFNHRDRNLGTKLANKAFSKVSIRNAG</sequence>
<evidence type="ECO:0000256" key="3">
    <source>
        <dbReference type="ARBA" id="ARBA00022692"/>
    </source>
</evidence>
<keyword evidence="8" id="KW-1185">Reference proteome</keyword>
<keyword evidence="2" id="KW-1003">Cell membrane</keyword>